<sequence>MKKNILFLGLMALSATAFLPSCLGKGDTPTPRKLTLEERRIQHINIVAANFMRQSDSKTRHYWIYTKDGDKKKPLSVELSLDPKQSFTILEVKSAADKPAVDQSKGILETSKLLDDSKLIIHRGSKGTVERDKNLYWAITTPKAKFKKEIEKRVIETYTTNQGEGRWLTSAVIVQLKTADDLKVLKWYSDKLALDIVAQSSTNPLTYVVSTQYSKAHPLLVAEILFFDDLAFANAFPFFYSPGWSIYAPKDMP</sequence>
<proteinExistence type="predicted"/>
<gene>
    <name evidence="2" type="ORF">HMPREF9134_01513</name>
</gene>
<evidence type="ECO:0000256" key="1">
    <source>
        <dbReference type="SAM" id="SignalP"/>
    </source>
</evidence>
<feature type="chain" id="PRO_5003954167" description="Lipoprotein" evidence="1">
    <location>
        <begin position="18"/>
        <end position="253"/>
    </location>
</feature>
<accession>L1N9X8</accession>
<evidence type="ECO:0000313" key="3">
    <source>
        <dbReference type="Proteomes" id="UP000010408"/>
    </source>
</evidence>
<evidence type="ECO:0000313" key="2">
    <source>
        <dbReference type="EMBL" id="EKY00183.1"/>
    </source>
</evidence>
<dbReference type="HOGENOM" id="CLU_1097773_0_0_10"/>
<evidence type="ECO:0008006" key="4">
    <source>
        <dbReference type="Google" id="ProtNLM"/>
    </source>
</evidence>
<dbReference type="AlphaFoldDB" id="L1N9X8"/>
<dbReference type="STRING" id="1127696.HMPREF9134_01513"/>
<keyword evidence="1" id="KW-0732">Signal</keyword>
<protein>
    <recommendedName>
        <fullName evidence="4">Lipoprotein</fullName>
    </recommendedName>
</protein>
<dbReference type="Proteomes" id="UP000010408">
    <property type="component" value="Unassembled WGS sequence"/>
</dbReference>
<name>L1N9X8_9PORP</name>
<dbReference type="PATRIC" id="fig|1127696.3.peg.1366"/>
<comment type="caution">
    <text evidence="2">The sequence shown here is derived from an EMBL/GenBank/DDBJ whole genome shotgun (WGS) entry which is preliminary data.</text>
</comment>
<feature type="signal peptide" evidence="1">
    <location>
        <begin position="1"/>
        <end position="17"/>
    </location>
</feature>
<dbReference type="RefSeq" id="WP_005467624.1">
    <property type="nucleotide sequence ID" value="NZ_KB291032.1"/>
</dbReference>
<reference evidence="2 3" key="1">
    <citation type="submission" date="2012-05" db="EMBL/GenBank/DDBJ databases">
        <authorList>
            <person name="Weinstock G."/>
            <person name="Sodergren E."/>
            <person name="Lobos E.A."/>
            <person name="Fulton L."/>
            <person name="Fulton R."/>
            <person name="Courtney L."/>
            <person name="Fronick C."/>
            <person name="O'Laughlin M."/>
            <person name="Godfrey J."/>
            <person name="Wilson R.M."/>
            <person name="Miner T."/>
            <person name="Farmer C."/>
            <person name="Delehaunty K."/>
            <person name="Cordes M."/>
            <person name="Minx P."/>
            <person name="Tomlinson C."/>
            <person name="Chen J."/>
            <person name="Wollam A."/>
            <person name="Pepin K.H."/>
            <person name="Bhonagiri V."/>
            <person name="Zhang X."/>
            <person name="Suruliraj S."/>
            <person name="Warren W."/>
            <person name="Mitreva M."/>
            <person name="Mardis E.R."/>
            <person name="Wilson R.K."/>
        </authorList>
    </citation>
    <scope>NUCLEOTIDE SEQUENCE [LARGE SCALE GENOMIC DNA]</scope>
    <source>
        <strain evidence="2 3">F0037</strain>
    </source>
</reference>
<organism evidence="2 3">
    <name type="scientific">Porphyromonas catoniae F0037</name>
    <dbReference type="NCBI Taxonomy" id="1127696"/>
    <lineage>
        <taxon>Bacteria</taxon>
        <taxon>Pseudomonadati</taxon>
        <taxon>Bacteroidota</taxon>
        <taxon>Bacteroidia</taxon>
        <taxon>Bacteroidales</taxon>
        <taxon>Porphyromonadaceae</taxon>
        <taxon>Porphyromonas</taxon>
    </lineage>
</organism>
<dbReference type="EMBL" id="AMEQ01000040">
    <property type="protein sequence ID" value="EKY00183.1"/>
    <property type="molecule type" value="Genomic_DNA"/>
</dbReference>